<dbReference type="Proteomes" id="UP000078465">
    <property type="component" value="Plasmid unnamed5"/>
</dbReference>
<keyword evidence="1" id="KW-0614">Plasmid</keyword>
<sequence length="93" mass="10033">MMREWFEGINAETPIADGSMIERVPAGPCGGELIRRDETDESRLVIYYHGGGFFFRIEPVASGDRNPSRPDVGRCCAGSRLSAGARKPGAGCT</sequence>
<accession>A0ACD5EGX0</accession>
<dbReference type="EMBL" id="CP171851">
    <property type="protein sequence ID" value="XKM38377.1"/>
    <property type="molecule type" value="Genomic_DNA"/>
</dbReference>
<geneLocation type="plasmid" evidence="1 2">
    <name>unnamed5</name>
</geneLocation>
<proteinExistence type="predicted"/>
<protein>
    <submittedName>
        <fullName evidence="1">Uncharacterized protein</fullName>
    </submittedName>
</protein>
<name>A0ACD5EGX0_9HYPH</name>
<gene>
    <name evidence="1" type="ORF">A4U53_004460</name>
</gene>
<evidence type="ECO:0000313" key="2">
    <source>
        <dbReference type="Proteomes" id="UP000078465"/>
    </source>
</evidence>
<reference evidence="1" key="1">
    <citation type="submission" date="2024-10" db="EMBL/GenBank/DDBJ databases">
        <title>Strain of Rhizobium-related bacteria isolated fromm roots of Vavilovia formosa.</title>
        <authorList>
            <person name="Kimeklis A."/>
            <person name="Afonin A."/>
        </authorList>
    </citation>
    <scope>NUCLEOTIDE SEQUENCE</scope>
    <source>
        <strain evidence="1">Vaf-46</strain>
    </source>
</reference>
<organism evidence="1 2">
    <name type="scientific">Rhizobium ruizarguesonis</name>
    <dbReference type="NCBI Taxonomy" id="2081791"/>
    <lineage>
        <taxon>Bacteria</taxon>
        <taxon>Pseudomonadati</taxon>
        <taxon>Pseudomonadota</taxon>
        <taxon>Alphaproteobacteria</taxon>
        <taxon>Hyphomicrobiales</taxon>
        <taxon>Rhizobiaceae</taxon>
        <taxon>Rhizobium/Agrobacterium group</taxon>
        <taxon>Rhizobium</taxon>
    </lineage>
</organism>
<evidence type="ECO:0000313" key="1">
    <source>
        <dbReference type="EMBL" id="XKM38377.1"/>
    </source>
</evidence>